<keyword evidence="1 4" id="KW-0489">Methyltransferase</keyword>
<dbReference type="InterPro" id="IPR001537">
    <property type="entry name" value="SpoU_MeTrfase"/>
</dbReference>
<dbReference type="GO" id="GO:0006396">
    <property type="term" value="P:RNA processing"/>
    <property type="evidence" value="ECO:0007669"/>
    <property type="project" value="InterPro"/>
</dbReference>
<dbReference type="SUPFAM" id="SSF75217">
    <property type="entry name" value="alpha/beta knot"/>
    <property type="match status" value="1"/>
</dbReference>
<evidence type="ECO:0000259" key="3">
    <source>
        <dbReference type="Pfam" id="PF00588"/>
    </source>
</evidence>
<dbReference type="Gene3D" id="3.40.1280.10">
    <property type="match status" value="1"/>
</dbReference>
<evidence type="ECO:0000313" key="4">
    <source>
        <dbReference type="EMBL" id="HER96143.1"/>
    </source>
</evidence>
<comment type="caution">
    <text evidence="4">The sequence shown here is derived from an EMBL/GenBank/DDBJ whole genome shotgun (WGS) entry which is preliminary data.</text>
</comment>
<feature type="domain" description="tRNA/rRNA methyltransferase SpoU type" evidence="3">
    <location>
        <begin position="25"/>
        <end position="166"/>
    </location>
</feature>
<dbReference type="GO" id="GO:0003723">
    <property type="term" value="F:RNA binding"/>
    <property type="evidence" value="ECO:0007669"/>
    <property type="project" value="InterPro"/>
</dbReference>
<dbReference type="PANTHER" id="PTHR46429">
    <property type="entry name" value="23S RRNA (GUANOSINE-2'-O-)-METHYLTRANSFERASE RLMB"/>
    <property type="match status" value="1"/>
</dbReference>
<reference evidence="4" key="1">
    <citation type="journal article" date="2020" name="mSystems">
        <title>Genome- and Community-Level Interaction Insights into Carbon Utilization and Element Cycling Functions of Hydrothermarchaeota in Hydrothermal Sediment.</title>
        <authorList>
            <person name="Zhou Z."/>
            <person name="Liu Y."/>
            <person name="Xu W."/>
            <person name="Pan J."/>
            <person name="Luo Z.H."/>
            <person name="Li M."/>
        </authorList>
    </citation>
    <scope>NUCLEOTIDE SEQUENCE [LARGE SCALE GENOMIC DNA]</scope>
    <source>
        <strain evidence="4">SpSt-143</strain>
    </source>
</reference>
<dbReference type="AlphaFoldDB" id="A0A7V2F6Q2"/>
<name>A0A7V2F6Q2_RHOMR</name>
<dbReference type="PANTHER" id="PTHR46429:SF1">
    <property type="entry name" value="23S RRNA (GUANOSINE-2'-O-)-METHYLTRANSFERASE RLMB"/>
    <property type="match status" value="1"/>
</dbReference>
<keyword evidence="2 4" id="KW-0808">Transferase</keyword>
<organism evidence="4">
    <name type="scientific">Rhodothermus marinus</name>
    <name type="common">Rhodothermus obamensis</name>
    <dbReference type="NCBI Taxonomy" id="29549"/>
    <lineage>
        <taxon>Bacteria</taxon>
        <taxon>Pseudomonadati</taxon>
        <taxon>Rhodothermota</taxon>
        <taxon>Rhodothermia</taxon>
        <taxon>Rhodothermales</taxon>
        <taxon>Rhodothermaceae</taxon>
        <taxon>Rhodothermus</taxon>
    </lineage>
</organism>
<dbReference type="Pfam" id="PF00588">
    <property type="entry name" value="SpoU_methylase"/>
    <property type="match status" value="1"/>
</dbReference>
<dbReference type="InterPro" id="IPR004441">
    <property type="entry name" value="rRNA_MeTrfase_TrmH"/>
</dbReference>
<evidence type="ECO:0000256" key="1">
    <source>
        <dbReference type="ARBA" id="ARBA00022603"/>
    </source>
</evidence>
<proteinExistence type="predicted"/>
<dbReference type="GO" id="GO:0032259">
    <property type="term" value="P:methylation"/>
    <property type="evidence" value="ECO:0007669"/>
    <property type="project" value="UniProtKB-KW"/>
</dbReference>
<dbReference type="EMBL" id="DSGB01000005">
    <property type="protein sequence ID" value="HER96143.1"/>
    <property type="molecule type" value="Genomic_DNA"/>
</dbReference>
<sequence length="200" mass="22211">MRKLLHHEIPRPDPDALRQLPRHPIVVVLDNIRSIYNVGAIFRTADAARIAHVYLTGITGTPEHRQLHKTALGAEYTVPWTYVHDPTVLVENLRQQGYCIAVLELTDSPTYTHQVPDDVFPLALIVGHELYGVQPALVEKADLALEIPQFGSKQSLNVAVAFGIAVFDLVRHYRRLQGDPLFSPAPRLPDGAAARTPPSQ</sequence>
<protein>
    <submittedName>
        <fullName evidence="4">TrmH family RNA methyltransferase</fullName>
    </submittedName>
</protein>
<evidence type="ECO:0000256" key="2">
    <source>
        <dbReference type="ARBA" id="ARBA00022679"/>
    </source>
</evidence>
<dbReference type="InterPro" id="IPR029026">
    <property type="entry name" value="tRNA_m1G_MTases_N"/>
</dbReference>
<dbReference type="GO" id="GO:0005829">
    <property type="term" value="C:cytosol"/>
    <property type="evidence" value="ECO:0007669"/>
    <property type="project" value="TreeGrafter"/>
</dbReference>
<accession>A0A7V2F6Q2</accession>
<dbReference type="GO" id="GO:0008173">
    <property type="term" value="F:RNA methyltransferase activity"/>
    <property type="evidence" value="ECO:0007669"/>
    <property type="project" value="InterPro"/>
</dbReference>
<dbReference type="InterPro" id="IPR029028">
    <property type="entry name" value="Alpha/beta_knot_MTases"/>
</dbReference>
<gene>
    <name evidence="4" type="ORF">ENO59_06455</name>
</gene>